<dbReference type="GO" id="GO:0048513">
    <property type="term" value="P:animal organ development"/>
    <property type="evidence" value="ECO:0007669"/>
    <property type="project" value="UniProtKB-ARBA"/>
</dbReference>
<protein>
    <recommendedName>
        <fullName evidence="9">TRAF3-interacting protein 1</fullName>
    </recommendedName>
</protein>
<evidence type="ECO:0000256" key="5">
    <source>
        <dbReference type="ARBA" id="ARBA00023054"/>
    </source>
</evidence>
<keyword evidence="5" id="KW-0175">Coiled coil</keyword>
<evidence type="ECO:0000256" key="1">
    <source>
        <dbReference type="ARBA" id="ARBA00004120"/>
    </source>
</evidence>
<dbReference type="EMBL" id="JARPUR010000001">
    <property type="protein sequence ID" value="KAK4884705.1"/>
    <property type="molecule type" value="Genomic_DNA"/>
</dbReference>
<dbReference type="Pfam" id="PF10243">
    <property type="entry name" value="MIP-T3"/>
    <property type="match status" value="1"/>
</dbReference>
<proteinExistence type="inferred from homology"/>
<dbReference type="GO" id="GO:0030992">
    <property type="term" value="C:intraciliary transport particle B"/>
    <property type="evidence" value="ECO:0007669"/>
    <property type="project" value="TreeGrafter"/>
</dbReference>
<evidence type="ECO:0000256" key="8">
    <source>
        <dbReference type="ARBA" id="ARBA00043971"/>
    </source>
</evidence>
<dbReference type="Proteomes" id="UP001353858">
    <property type="component" value="Unassembled WGS sequence"/>
</dbReference>
<feature type="compositionally biased region" description="Basic and acidic residues" evidence="10">
    <location>
        <begin position="306"/>
        <end position="338"/>
    </location>
</feature>
<dbReference type="PANTHER" id="PTHR31363">
    <property type="entry name" value="TRAF3-INTERACTING PROTEIN 1"/>
    <property type="match status" value="1"/>
</dbReference>
<dbReference type="GO" id="GO:0060271">
    <property type="term" value="P:cilium assembly"/>
    <property type="evidence" value="ECO:0007669"/>
    <property type="project" value="TreeGrafter"/>
</dbReference>
<keyword evidence="3" id="KW-0963">Cytoplasm</keyword>
<feature type="compositionally biased region" description="Polar residues" evidence="10">
    <location>
        <begin position="295"/>
        <end position="305"/>
    </location>
</feature>
<gene>
    <name evidence="13" type="ORF">RN001_000976</name>
</gene>
<dbReference type="GO" id="GO:0070507">
    <property type="term" value="P:regulation of microtubule cytoskeleton organization"/>
    <property type="evidence" value="ECO:0007669"/>
    <property type="project" value="TreeGrafter"/>
</dbReference>
<feature type="compositionally biased region" description="Low complexity" evidence="10">
    <location>
        <begin position="347"/>
        <end position="367"/>
    </location>
</feature>
<evidence type="ECO:0000313" key="13">
    <source>
        <dbReference type="EMBL" id="KAK4884705.1"/>
    </source>
</evidence>
<keyword evidence="4" id="KW-0970">Cilium biogenesis/degradation</keyword>
<keyword evidence="7" id="KW-0966">Cell projection</keyword>
<organism evidence="13 14">
    <name type="scientific">Aquatica leii</name>
    <dbReference type="NCBI Taxonomy" id="1421715"/>
    <lineage>
        <taxon>Eukaryota</taxon>
        <taxon>Metazoa</taxon>
        <taxon>Ecdysozoa</taxon>
        <taxon>Arthropoda</taxon>
        <taxon>Hexapoda</taxon>
        <taxon>Insecta</taxon>
        <taxon>Pterygota</taxon>
        <taxon>Neoptera</taxon>
        <taxon>Endopterygota</taxon>
        <taxon>Coleoptera</taxon>
        <taxon>Polyphaga</taxon>
        <taxon>Elateriformia</taxon>
        <taxon>Elateroidea</taxon>
        <taxon>Lampyridae</taxon>
        <taxon>Luciolinae</taxon>
        <taxon>Aquatica</taxon>
    </lineage>
</organism>
<dbReference type="InterPro" id="IPR042576">
    <property type="entry name" value="TRAF3IP1_N_sf"/>
</dbReference>
<dbReference type="GO" id="GO:0005930">
    <property type="term" value="C:axoneme"/>
    <property type="evidence" value="ECO:0007669"/>
    <property type="project" value="UniProtKB-SubCell"/>
</dbReference>
<comment type="similarity">
    <text evidence="8">Belongs to the TRAF3IP1 family.</text>
</comment>
<evidence type="ECO:0000259" key="12">
    <source>
        <dbReference type="Pfam" id="PF17749"/>
    </source>
</evidence>
<evidence type="ECO:0000256" key="10">
    <source>
        <dbReference type="SAM" id="MobiDB-lite"/>
    </source>
</evidence>
<dbReference type="InterPro" id="IPR041476">
    <property type="entry name" value="TRAF3IP1_C"/>
</dbReference>
<evidence type="ECO:0000256" key="4">
    <source>
        <dbReference type="ARBA" id="ARBA00022794"/>
    </source>
</evidence>
<evidence type="ECO:0000256" key="6">
    <source>
        <dbReference type="ARBA" id="ARBA00023212"/>
    </source>
</evidence>
<evidence type="ECO:0000313" key="14">
    <source>
        <dbReference type="Proteomes" id="UP001353858"/>
    </source>
</evidence>
<comment type="subcellular location">
    <subcellularLocation>
        <location evidence="2">Cytoplasm</location>
        <location evidence="2">Cytoskeleton</location>
        <location evidence="2">Cilium axoneme</location>
    </subcellularLocation>
    <subcellularLocation>
        <location evidence="1">Cytoplasm</location>
        <location evidence="1">Cytoskeleton</location>
        <location evidence="1">Cilium basal body</location>
    </subcellularLocation>
</comment>
<dbReference type="GO" id="GO:0008017">
    <property type="term" value="F:microtubule binding"/>
    <property type="evidence" value="ECO:0007669"/>
    <property type="project" value="InterPro"/>
</dbReference>
<sequence>MSNEIDSHVIQATQEVLSKHIKKPQLTEKLLRKPPFRFLHDLITNIIRETGFLKGLYSEKDLVSENVKDKEDKIAFLNKLIEATKTITGMDVPVKPSKIIAGFEPHNTNMLLQAIGMALDKKLDSSKYVNDLKSQKKGKNKENVKDLKPRIAKSREKILKEDDKQLKASKSNTNHNLTPKPSDAKLRGKRSSSMDSKNSTDMKLKQKSRITNKHKIVENDNFDNTTKIVQSESKNNLEKEQLMSQNEIIKEDRFHLDTDINTGPTNELLVDSIKPHFPNSNLIMNNSVVDNLVQNDDGNELMSQPKSDKSDSTKKEKLENISKETAIESPRVADKNIFKEIIPPSRPKSAARPSSVRPSSARPGAPRLQKVDTILIKDKEIVSLGKVEVIDEHSTTDFVDEEETVTIEAAPEIELQAAPIDIPTDKGHLVEQILQQINTSDIEPTKSNLNVEWEQAGLRNRNTAIKEVEQLKCAIQELTKMVNPLGKLINYLHEDIEAMHNELDMWDNCIRQTVLEITNQKKIKDESNMPLQTKLNEIEENIFKHQQQIISTYSEIIRNEERIQDLLMK</sequence>
<comment type="caution">
    <text evidence="13">The sequence shown here is derived from an EMBL/GenBank/DDBJ whole genome shotgun (WGS) entry which is preliminary data.</text>
</comment>
<dbReference type="AlphaFoldDB" id="A0AAN7QA21"/>
<keyword evidence="6" id="KW-0206">Cytoskeleton</keyword>
<dbReference type="GO" id="GO:0048731">
    <property type="term" value="P:system development"/>
    <property type="evidence" value="ECO:0007669"/>
    <property type="project" value="UniProtKB-ARBA"/>
</dbReference>
<feature type="domain" description="TRAF3-interacting protein 1 C-terminal" evidence="12">
    <location>
        <begin position="425"/>
        <end position="568"/>
    </location>
</feature>
<dbReference type="GO" id="GO:0036064">
    <property type="term" value="C:ciliary basal body"/>
    <property type="evidence" value="ECO:0007669"/>
    <property type="project" value="TreeGrafter"/>
</dbReference>
<reference evidence="14" key="1">
    <citation type="submission" date="2023-01" db="EMBL/GenBank/DDBJ databases">
        <title>Key to firefly adult light organ development and bioluminescence: homeobox transcription factors regulate luciferase expression and transportation to peroxisome.</title>
        <authorList>
            <person name="Fu X."/>
        </authorList>
    </citation>
    <scope>NUCLEOTIDE SEQUENCE [LARGE SCALE GENOMIC DNA]</scope>
</reference>
<dbReference type="InterPro" id="IPR018799">
    <property type="entry name" value="TRAF3IP1"/>
</dbReference>
<name>A0AAN7QA21_9COLE</name>
<evidence type="ECO:0000256" key="3">
    <source>
        <dbReference type="ARBA" id="ARBA00022490"/>
    </source>
</evidence>
<dbReference type="FunFam" id="1.10.418.50:FF:000001">
    <property type="entry name" value="TRAF3-interacting protein 1 isoform X1"/>
    <property type="match status" value="1"/>
</dbReference>
<feature type="region of interest" description="Disordered" evidence="10">
    <location>
        <begin position="163"/>
        <end position="208"/>
    </location>
</feature>
<dbReference type="GO" id="GO:0042073">
    <property type="term" value="P:intraciliary transport"/>
    <property type="evidence" value="ECO:0007669"/>
    <property type="project" value="TreeGrafter"/>
</dbReference>
<feature type="domain" description="TRAF3-interacting protein 1 N-terminal" evidence="11">
    <location>
        <begin position="10"/>
        <end position="117"/>
    </location>
</feature>
<evidence type="ECO:0000256" key="9">
    <source>
        <dbReference type="ARBA" id="ARBA00070492"/>
    </source>
</evidence>
<dbReference type="Pfam" id="PF17749">
    <property type="entry name" value="MIP-T3_C"/>
    <property type="match status" value="1"/>
</dbReference>
<dbReference type="Gene3D" id="1.10.418.50">
    <property type="entry name" value="Microtubule-binding protein MIP-T3"/>
    <property type="match status" value="1"/>
</dbReference>
<evidence type="ECO:0000256" key="7">
    <source>
        <dbReference type="ARBA" id="ARBA00023273"/>
    </source>
</evidence>
<accession>A0AAN7QA21</accession>
<dbReference type="InterPro" id="IPR040468">
    <property type="entry name" value="TRAF3IP1_N"/>
</dbReference>
<evidence type="ECO:0000259" key="11">
    <source>
        <dbReference type="Pfam" id="PF10243"/>
    </source>
</evidence>
<evidence type="ECO:0000256" key="2">
    <source>
        <dbReference type="ARBA" id="ARBA00004430"/>
    </source>
</evidence>
<keyword evidence="14" id="KW-1185">Reference proteome</keyword>
<feature type="region of interest" description="Disordered" evidence="10">
    <location>
        <begin position="295"/>
        <end position="367"/>
    </location>
</feature>
<feature type="compositionally biased region" description="Polar residues" evidence="10">
    <location>
        <begin position="168"/>
        <end position="179"/>
    </location>
</feature>
<dbReference type="PANTHER" id="PTHR31363:SF0">
    <property type="entry name" value="TRAF3-INTERACTING PROTEIN 1"/>
    <property type="match status" value="1"/>
</dbReference>